<evidence type="ECO:0000313" key="3">
    <source>
        <dbReference type="Proteomes" id="UP000652761"/>
    </source>
</evidence>
<organism evidence="2 3">
    <name type="scientific">Colocasia esculenta</name>
    <name type="common">Wild taro</name>
    <name type="synonym">Arum esculentum</name>
    <dbReference type="NCBI Taxonomy" id="4460"/>
    <lineage>
        <taxon>Eukaryota</taxon>
        <taxon>Viridiplantae</taxon>
        <taxon>Streptophyta</taxon>
        <taxon>Embryophyta</taxon>
        <taxon>Tracheophyta</taxon>
        <taxon>Spermatophyta</taxon>
        <taxon>Magnoliopsida</taxon>
        <taxon>Liliopsida</taxon>
        <taxon>Araceae</taxon>
        <taxon>Aroideae</taxon>
        <taxon>Colocasieae</taxon>
        <taxon>Colocasia</taxon>
    </lineage>
</organism>
<evidence type="ECO:0000256" key="1">
    <source>
        <dbReference type="SAM" id="MobiDB-lite"/>
    </source>
</evidence>
<evidence type="ECO:0000313" key="2">
    <source>
        <dbReference type="EMBL" id="MQL98149.1"/>
    </source>
</evidence>
<dbReference type="Proteomes" id="UP000652761">
    <property type="component" value="Unassembled WGS sequence"/>
</dbReference>
<accession>A0A843W4L1</accession>
<dbReference type="EMBL" id="NMUH01002149">
    <property type="protein sequence ID" value="MQL98149.1"/>
    <property type="molecule type" value="Genomic_DNA"/>
</dbReference>
<gene>
    <name evidence="2" type="ORF">Taro_030853</name>
</gene>
<dbReference type="OrthoDB" id="657187at2759"/>
<proteinExistence type="predicted"/>
<name>A0A843W4L1_COLES</name>
<dbReference type="AlphaFoldDB" id="A0A843W4L1"/>
<sequence length="225" mass="24809">LATRLPQIKPFRCVLLSYVFYGKPSHHLRQLPSLLFAIAIDPLDLAHLPPSSISAAAPVLLLPLRSPSRRRDRENTTRVMMDNAYNNGSPSSPSPKQRPRPINCFSQCFRGVDGIELDAAGDAFTSSPVQSPSSWPLSRVVHCRPELKGRHRVGKHRRSPAVGFGYDPLSYSRNFDDGPVFDGDGEIPRAEFRYRSFSSRLPSSPLQGAPGAGADELSCNRGSWD</sequence>
<comment type="caution">
    <text evidence="2">The sequence shown here is derived from an EMBL/GenBank/DDBJ whole genome shotgun (WGS) entry which is preliminary data.</text>
</comment>
<reference evidence="2" key="1">
    <citation type="submission" date="2017-07" db="EMBL/GenBank/DDBJ databases">
        <title>Taro Niue Genome Assembly and Annotation.</title>
        <authorList>
            <person name="Atibalentja N."/>
            <person name="Keating K."/>
            <person name="Fields C.J."/>
        </authorList>
    </citation>
    <scope>NUCLEOTIDE SEQUENCE</scope>
    <source>
        <strain evidence="2">Niue_2</strain>
        <tissue evidence="2">Leaf</tissue>
    </source>
</reference>
<feature type="non-terminal residue" evidence="2">
    <location>
        <position position="1"/>
    </location>
</feature>
<protein>
    <submittedName>
        <fullName evidence="2">Uncharacterized protein</fullName>
    </submittedName>
</protein>
<feature type="region of interest" description="Disordered" evidence="1">
    <location>
        <begin position="67"/>
        <end position="100"/>
    </location>
</feature>
<feature type="region of interest" description="Disordered" evidence="1">
    <location>
        <begin position="200"/>
        <end position="225"/>
    </location>
</feature>
<keyword evidence="3" id="KW-1185">Reference proteome</keyword>
<dbReference type="PANTHER" id="PTHR33168">
    <property type="entry name" value="STRESS INDUCED PROTEIN-RELATED"/>
    <property type="match status" value="1"/>
</dbReference>